<comment type="caution">
    <text evidence="4">The sequence shown here is derived from an EMBL/GenBank/DDBJ whole genome shotgun (WGS) entry which is preliminary data.</text>
</comment>
<dbReference type="Proteomes" id="UP000554482">
    <property type="component" value="Unassembled WGS sequence"/>
</dbReference>
<dbReference type="EMBL" id="JABWDY010014614">
    <property type="protein sequence ID" value="KAF5197510.1"/>
    <property type="molecule type" value="Genomic_DNA"/>
</dbReference>
<dbReference type="OrthoDB" id="4585693at2759"/>
<evidence type="ECO:0000313" key="4">
    <source>
        <dbReference type="EMBL" id="KAF5197510.1"/>
    </source>
</evidence>
<dbReference type="GO" id="GO:0009904">
    <property type="term" value="P:chloroplast accumulation movement"/>
    <property type="evidence" value="ECO:0007669"/>
    <property type="project" value="TreeGrafter"/>
</dbReference>
<dbReference type="PANTHER" id="PTHR32054:SF9">
    <property type="entry name" value="OS04G0116200 PROTEIN"/>
    <property type="match status" value="1"/>
</dbReference>
<protein>
    <submittedName>
        <fullName evidence="4">Web family protein</fullName>
    </submittedName>
</protein>
<evidence type="ECO:0000256" key="2">
    <source>
        <dbReference type="ARBA" id="ARBA00023054"/>
    </source>
</evidence>
<proteinExistence type="inferred from homology"/>
<keyword evidence="5" id="KW-1185">Reference proteome</keyword>
<reference evidence="4 5" key="1">
    <citation type="submission" date="2020-06" db="EMBL/GenBank/DDBJ databases">
        <title>Transcriptomic and genomic resources for Thalictrum thalictroides and T. hernandezii: Facilitating candidate gene discovery in an emerging model plant lineage.</title>
        <authorList>
            <person name="Arias T."/>
            <person name="Riano-Pachon D.M."/>
            <person name="Di Stilio V.S."/>
        </authorList>
    </citation>
    <scope>NUCLEOTIDE SEQUENCE [LARGE SCALE GENOMIC DNA]</scope>
    <source>
        <strain evidence="5">cv. WT478/WT964</strain>
        <tissue evidence="4">Leaves</tissue>
    </source>
</reference>
<evidence type="ECO:0000256" key="1">
    <source>
        <dbReference type="ARBA" id="ARBA00005485"/>
    </source>
</evidence>
<keyword evidence="2 3" id="KW-0175">Coiled coil</keyword>
<feature type="coiled-coil region" evidence="3">
    <location>
        <begin position="72"/>
        <end position="123"/>
    </location>
</feature>
<evidence type="ECO:0000256" key="3">
    <source>
        <dbReference type="SAM" id="Coils"/>
    </source>
</evidence>
<comment type="similarity">
    <text evidence="1">Belongs to the WEB family.</text>
</comment>
<gene>
    <name evidence="4" type="ORF">FRX31_012903</name>
</gene>
<evidence type="ECO:0000313" key="5">
    <source>
        <dbReference type="Proteomes" id="UP000554482"/>
    </source>
</evidence>
<organism evidence="4 5">
    <name type="scientific">Thalictrum thalictroides</name>
    <name type="common">Rue-anemone</name>
    <name type="synonym">Anemone thalictroides</name>
    <dbReference type="NCBI Taxonomy" id="46969"/>
    <lineage>
        <taxon>Eukaryota</taxon>
        <taxon>Viridiplantae</taxon>
        <taxon>Streptophyta</taxon>
        <taxon>Embryophyta</taxon>
        <taxon>Tracheophyta</taxon>
        <taxon>Spermatophyta</taxon>
        <taxon>Magnoliopsida</taxon>
        <taxon>Ranunculales</taxon>
        <taxon>Ranunculaceae</taxon>
        <taxon>Thalictroideae</taxon>
        <taxon>Thalictrum</taxon>
    </lineage>
</organism>
<dbReference type="GO" id="GO:0005829">
    <property type="term" value="C:cytosol"/>
    <property type="evidence" value="ECO:0007669"/>
    <property type="project" value="TreeGrafter"/>
</dbReference>
<sequence>MDIRKDQEEEGSHEVDVVVMTSSNRAEIDTRPPFQSVKEAVTLFGERVLAGQVYANKLKQMKSAANENGNGMSRLGNVTAELEETKQDLEKARKESMLMANCLSTLKEELEHTKIELQQLKARDVEKERMYSDMEDLKFIEQSTKVEVIKSPIINKEETKYEDKKYVKFASPPLLAQVMSPEYSEEVLDRHPTLMKKKKKTPLMIPLIGGIFNKKGNKVRAP</sequence>
<dbReference type="AlphaFoldDB" id="A0A7J6WLP6"/>
<accession>A0A7J6WLP6</accession>
<dbReference type="GO" id="GO:0009903">
    <property type="term" value="P:chloroplast avoidance movement"/>
    <property type="evidence" value="ECO:0007669"/>
    <property type="project" value="TreeGrafter"/>
</dbReference>
<dbReference type="PANTHER" id="PTHR32054">
    <property type="entry name" value="HEAVY CHAIN, PUTATIVE, EXPRESSED-RELATED-RELATED"/>
    <property type="match status" value="1"/>
</dbReference>
<name>A0A7J6WLP6_THATH</name>